<name>A0A2T3FRI9_9CLOT</name>
<dbReference type="SUPFAM" id="SSF47413">
    <property type="entry name" value="lambda repressor-like DNA-binding domains"/>
    <property type="match status" value="1"/>
</dbReference>
<evidence type="ECO:0000259" key="1">
    <source>
        <dbReference type="Pfam" id="PF13443"/>
    </source>
</evidence>
<reference evidence="2 3" key="1">
    <citation type="submission" date="2018-03" db="EMBL/GenBank/DDBJ databases">
        <title>Lachnoclostridium SNUG30386 gen.nov., sp.nov., isolated from human faeces.</title>
        <authorList>
            <person name="Seo B."/>
            <person name="Jeon K."/>
            <person name="Ko G."/>
        </authorList>
    </citation>
    <scope>NUCLEOTIDE SEQUENCE [LARGE SCALE GENOMIC DNA]</scope>
    <source>
        <strain evidence="2 3">SNUG30386</strain>
    </source>
</reference>
<comment type="caution">
    <text evidence="2">The sequence shown here is derived from an EMBL/GenBank/DDBJ whole genome shotgun (WGS) entry which is preliminary data.</text>
</comment>
<dbReference type="InterPro" id="IPR001387">
    <property type="entry name" value="Cro/C1-type_HTH"/>
</dbReference>
<organism evidence="2 3">
    <name type="scientific">Clostridium fessum</name>
    <dbReference type="NCBI Taxonomy" id="2126740"/>
    <lineage>
        <taxon>Bacteria</taxon>
        <taxon>Bacillati</taxon>
        <taxon>Bacillota</taxon>
        <taxon>Clostridia</taxon>
        <taxon>Eubacteriales</taxon>
        <taxon>Clostridiaceae</taxon>
        <taxon>Clostridium</taxon>
    </lineage>
</organism>
<dbReference type="Proteomes" id="UP000241048">
    <property type="component" value="Unassembled WGS sequence"/>
</dbReference>
<keyword evidence="3" id="KW-1185">Reference proteome</keyword>
<dbReference type="Gene3D" id="1.10.260.40">
    <property type="entry name" value="lambda repressor-like DNA-binding domains"/>
    <property type="match status" value="1"/>
</dbReference>
<gene>
    <name evidence="2" type="ORF">C7U56_08505</name>
</gene>
<dbReference type="GO" id="GO:0003677">
    <property type="term" value="F:DNA binding"/>
    <property type="evidence" value="ECO:0007669"/>
    <property type="project" value="InterPro"/>
</dbReference>
<dbReference type="InterPro" id="IPR010982">
    <property type="entry name" value="Lambda_DNA-bd_dom_sf"/>
</dbReference>
<dbReference type="Pfam" id="PF13443">
    <property type="entry name" value="HTH_26"/>
    <property type="match status" value="1"/>
</dbReference>
<protein>
    <submittedName>
        <fullName evidence="2">XRE family transcriptional regulator</fullName>
    </submittedName>
</protein>
<evidence type="ECO:0000313" key="2">
    <source>
        <dbReference type="EMBL" id="PST37888.1"/>
    </source>
</evidence>
<sequence length="94" mass="10769">MFKVTLCVYKGGNSELKTVTIKLRIHKLLAEKRLTKYRFIAMTGLGYKNASRILDNETESIRFSTIARICSALDCTPGDLFEVHEEEDPYDGMY</sequence>
<dbReference type="AlphaFoldDB" id="A0A2T3FRI9"/>
<dbReference type="PANTHER" id="PTHR37301">
    <property type="entry name" value="DNA-BINDING PROTEIN-RELATED"/>
    <property type="match status" value="1"/>
</dbReference>
<evidence type="ECO:0000313" key="3">
    <source>
        <dbReference type="Proteomes" id="UP000241048"/>
    </source>
</evidence>
<feature type="domain" description="HTH cro/C1-type" evidence="1">
    <location>
        <begin position="24"/>
        <end position="83"/>
    </location>
</feature>
<accession>A0A2T3FRI9</accession>
<proteinExistence type="predicted"/>
<dbReference type="PANTHER" id="PTHR37301:SF1">
    <property type="entry name" value="DNA-BINDING PROTEIN"/>
    <property type="match status" value="1"/>
</dbReference>
<dbReference type="EMBL" id="PYLO01000002">
    <property type="protein sequence ID" value="PST37888.1"/>
    <property type="molecule type" value="Genomic_DNA"/>
</dbReference>